<keyword evidence="4" id="KW-1185">Reference proteome</keyword>
<evidence type="ECO:0000256" key="1">
    <source>
        <dbReference type="ARBA" id="ARBA00022786"/>
    </source>
</evidence>
<dbReference type="STRING" id="200324.A0A2N5UVT7"/>
<name>A0A2N5UVT7_9BASI</name>
<reference evidence="3 4" key="1">
    <citation type="submission" date="2017-11" db="EMBL/GenBank/DDBJ databases">
        <title>De novo assembly and phasing of dikaryotic genomes from two isolates of Puccinia coronata f. sp. avenae, the causal agent of oat crown rust.</title>
        <authorList>
            <person name="Miller M.E."/>
            <person name="Zhang Y."/>
            <person name="Omidvar V."/>
            <person name="Sperschneider J."/>
            <person name="Schwessinger B."/>
            <person name="Raley C."/>
            <person name="Palmer J.M."/>
            <person name="Garnica D."/>
            <person name="Upadhyaya N."/>
            <person name="Rathjen J."/>
            <person name="Taylor J.M."/>
            <person name="Park R.F."/>
            <person name="Dodds P.N."/>
            <person name="Hirsch C.D."/>
            <person name="Kianian S.F."/>
            <person name="Figueroa M."/>
        </authorList>
    </citation>
    <scope>NUCLEOTIDE SEQUENCE [LARGE SCALE GENOMIC DNA]</scope>
    <source>
        <strain evidence="3">12NC29</strain>
    </source>
</reference>
<evidence type="ECO:0000259" key="2">
    <source>
        <dbReference type="Pfam" id="PF12436"/>
    </source>
</evidence>
<accession>A0A2N5UVT7</accession>
<organism evidence="3 4">
    <name type="scientific">Puccinia coronata f. sp. avenae</name>
    <dbReference type="NCBI Taxonomy" id="200324"/>
    <lineage>
        <taxon>Eukaryota</taxon>
        <taxon>Fungi</taxon>
        <taxon>Dikarya</taxon>
        <taxon>Basidiomycota</taxon>
        <taxon>Pucciniomycotina</taxon>
        <taxon>Pucciniomycetes</taxon>
        <taxon>Pucciniales</taxon>
        <taxon>Pucciniaceae</taxon>
        <taxon>Puccinia</taxon>
    </lineage>
</organism>
<dbReference type="InterPro" id="IPR024729">
    <property type="entry name" value="USP7_ICP0-binding_dom"/>
</dbReference>
<evidence type="ECO:0000313" key="4">
    <source>
        <dbReference type="Proteomes" id="UP000235388"/>
    </source>
</evidence>
<keyword evidence="1" id="KW-0833">Ubl conjugation pathway</keyword>
<proteinExistence type="predicted"/>
<dbReference type="Pfam" id="PF12436">
    <property type="entry name" value="USP7_ICP0_bdg"/>
    <property type="match status" value="1"/>
</dbReference>
<sequence>MPPSDLPTFRVAKQQPFLDFKSKLAQDLGYQPNQIRLWVLVNRQNKTVRPDTVVPEHDPTLTMEVVRDKFVHNTNRKGSLLTCAIRPAEVFRPGVVAHVYRRVQCPFPAMDDKPTLKANGYIICLAALTPSELRATSKHTTGGLDHDGQEDPMTHSAVGEPWVGRRLAKVGLSATCSGSRLQPASCSGSRLQLLGKQVGAGQLLGEQGTGCNLLAKQLAGCNLLPEQDAGCHLLAEQVFAACNLFGEQVAGYLLAEQVAGYLLAEQVAGYLLAEQAAGYLLAEQVAGYLLAEQVAACNLLGEQVTGYNLLPAQRAGNGLQPAPCSASRLQKATCALLGEQAAEKKSQWIQLCKSAQKYGGN</sequence>
<protein>
    <recommendedName>
        <fullName evidence="2">Ubiquitin carboxyl-terminal hydrolase 7 ICP0-binding domain-containing protein</fullName>
    </recommendedName>
</protein>
<feature type="domain" description="Ubiquitin carboxyl-terminal hydrolase 7 ICP0-binding" evidence="2">
    <location>
        <begin position="35"/>
        <end position="75"/>
    </location>
</feature>
<dbReference type="EMBL" id="PGCJ01000164">
    <property type="protein sequence ID" value="PLW41882.1"/>
    <property type="molecule type" value="Genomic_DNA"/>
</dbReference>
<dbReference type="OrthoDB" id="10069699at2759"/>
<dbReference type="AlphaFoldDB" id="A0A2N5UVT7"/>
<evidence type="ECO:0000313" key="3">
    <source>
        <dbReference type="EMBL" id="PLW41882.1"/>
    </source>
</evidence>
<dbReference type="GO" id="GO:0140096">
    <property type="term" value="F:catalytic activity, acting on a protein"/>
    <property type="evidence" value="ECO:0007669"/>
    <property type="project" value="UniProtKB-ARBA"/>
</dbReference>
<dbReference type="Proteomes" id="UP000235388">
    <property type="component" value="Unassembled WGS sequence"/>
</dbReference>
<comment type="caution">
    <text evidence="3">The sequence shown here is derived from an EMBL/GenBank/DDBJ whole genome shotgun (WGS) entry which is preliminary data.</text>
</comment>
<gene>
    <name evidence="3" type="ORF">PCANC_11063</name>
</gene>